<keyword evidence="4" id="KW-1133">Transmembrane helix</keyword>
<dbReference type="GeneID" id="108931837"/>
<keyword evidence="4" id="KW-0812">Transmembrane</keyword>
<organism evidence="6 7">
    <name type="scientific">Scleropages formosus</name>
    <name type="common">Asian bonytongue</name>
    <name type="synonym">Osteoglossum formosum</name>
    <dbReference type="NCBI Taxonomy" id="113540"/>
    <lineage>
        <taxon>Eukaryota</taxon>
        <taxon>Metazoa</taxon>
        <taxon>Chordata</taxon>
        <taxon>Craniata</taxon>
        <taxon>Vertebrata</taxon>
        <taxon>Euteleostomi</taxon>
        <taxon>Actinopterygii</taxon>
        <taxon>Neopterygii</taxon>
        <taxon>Teleostei</taxon>
        <taxon>Osteoglossocephala</taxon>
        <taxon>Osteoglossomorpha</taxon>
        <taxon>Osteoglossiformes</taxon>
        <taxon>Osteoglossidae</taxon>
        <taxon>Scleropages</taxon>
    </lineage>
</organism>
<reference evidence="6" key="3">
    <citation type="submission" date="2025-09" db="UniProtKB">
        <authorList>
            <consortium name="Ensembl"/>
        </authorList>
    </citation>
    <scope>IDENTIFICATION</scope>
</reference>
<dbReference type="PANTHER" id="PTHR19957:SF88">
    <property type="entry name" value="SYNTAXIN-12"/>
    <property type="match status" value="1"/>
</dbReference>
<dbReference type="GO" id="GO:0006886">
    <property type="term" value="P:intracellular protein transport"/>
    <property type="evidence" value="ECO:0007669"/>
    <property type="project" value="TreeGrafter"/>
</dbReference>
<evidence type="ECO:0000313" key="6">
    <source>
        <dbReference type="Ensembl" id="ENSSFOP00015031761.2"/>
    </source>
</evidence>
<evidence type="ECO:0000256" key="4">
    <source>
        <dbReference type="SAM" id="Phobius"/>
    </source>
</evidence>
<keyword evidence="7" id="KW-1185">Reference proteome</keyword>
<dbReference type="InterPro" id="IPR010989">
    <property type="entry name" value="SNARE"/>
</dbReference>
<dbReference type="InterPro" id="IPR000727">
    <property type="entry name" value="T_SNARE_dom"/>
</dbReference>
<dbReference type="SMART" id="SM00503">
    <property type="entry name" value="SynN"/>
    <property type="match status" value="1"/>
</dbReference>
<feature type="compositionally biased region" description="Polar residues" evidence="3">
    <location>
        <begin position="227"/>
        <end position="244"/>
    </location>
</feature>
<name>A0A8C9V889_SCLFO</name>
<dbReference type="GO" id="GO:0000045">
    <property type="term" value="P:autophagosome assembly"/>
    <property type="evidence" value="ECO:0007669"/>
    <property type="project" value="TreeGrafter"/>
</dbReference>
<dbReference type="GO" id="GO:0006906">
    <property type="term" value="P:vesicle fusion"/>
    <property type="evidence" value="ECO:0007669"/>
    <property type="project" value="TreeGrafter"/>
</dbReference>
<dbReference type="GO" id="GO:0030672">
    <property type="term" value="C:synaptic vesicle membrane"/>
    <property type="evidence" value="ECO:0007669"/>
    <property type="project" value="TreeGrafter"/>
</dbReference>
<dbReference type="GO" id="GO:0098837">
    <property type="term" value="C:postsynaptic recycling endosome"/>
    <property type="evidence" value="ECO:0007669"/>
    <property type="project" value="TreeGrafter"/>
</dbReference>
<dbReference type="GO" id="GO:0000149">
    <property type="term" value="F:SNARE binding"/>
    <property type="evidence" value="ECO:0007669"/>
    <property type="project" value="TreeGrafter"/>
</dbReference>
<dbReference type="KEGG" id="sfm:108931837"/>
<accession>A0A8C9V889</accession>
<feature type="region of interest" description="Disordered" evidence="3">
    <location>
        <begin position="174"/>
        <end position="244"/>
    </location>
</feature>
<feature type="domain" description="T-SNARE coiled-coil homology" evidence="5">
    <location>
        <begin position="247"/>
        <end position="309"/>
    </location>
</feature>
<evidence type="ECO:0000256" key="1">
    <source>
        <dbReference type="ARBA" id="ARBA00009063"/>
    </source>
</evidence>
<dbReference type="Ensembl" id="ENSSFOT00015032117.2">
    <property type="protein sequence ID" value="ENSSFOP00015031761.2"/>
    <property type="gene ID" value="ENSSFOG00015020349.2"/>
</dbReference>
<dbReference type="AlphaFoldDB" id="A0A8C9V889"/>
<protein>
    <recommendedName>
        <fullName evidence="5">t-SNARE coiled-coil homology domain-containing protein</fullName>
    </recommendedName>
</protein>
<dbReference type="InterPro" id="IPR006011">
    <property type="entry name" value="Syntaxin_N"/>
</dbReference>
<dbReference type="Pfam" id="PF05739">
    <property type="entry name" value="SNARE"/>
    <property type="match status" value="1"/>
</dbReference>
<dbReference type="SUPFAM" id="SSF47661">
    <property type="entry name" value="t-snare proteins"/>
    <property type="match status" value="1"/>
</dbReference>
<keyword evidence="2" id="KW-0175">Coiled coil</keyword>
<sequence length="346" mass="38473">MTFGPIVGNHRNCFLQEVSPPVGALVKVIRHQKWTPIFVCDLGSIPPALPCPLHAMSRGTRDGPQQSPGIEGLVRTCSANVQRIAHRTAQMKTVMKQLESRTVQEDSELQDKLMQLQQNANHLTKETCKHMKDLVALPLPECPSQQRQQKIQRERLLKDFTAALEDLQAVQRRVSRQGAESAAKVPVASRLSGERGGRDNKEQVAPGWGGQGQTCENHLGSLCPPSKQDSLGQHDQSQESSLTQEDLEMVKERQANLLQLESDIMDVAHIFKDLTVLIQDQGDMLDSIQANVESTQERVEQGVERLHRATSRQQSSRKKMCFLALMMSLMMSLTTAALGTVWESSA</sequence>
<dbReference type="PANTHER" id="PTHR19957">
    <property type="entry name" value="SYNTAXIN"/>
    <property type="match status" value="1"/>
</dbReference>
<dbReference type="Proteomes" id="UP000694397">
    <property type="component" value="Chromosome 23"/>
</dbReference>
<dbReference type="GO" id="GO:0031201">
    <property type="term" value="C:SNARE complex"/>
    <property type="evidence" value="ECO:0007669"/>
    <property type="project" value="TreeGrafter"/>
</dbReference>
<dbReference type="OrthoDB" id="364348at2759"/>
<feature type="compositionally biased region" description="Basic and acidic residues" evidence="3">
    <location>
        <begin position="192"/>
        <end position="202"/>
    </location>
</feature>
<reference evidence="6" key="2">
    <citation type="submission" date="2025-08" db="UniProtKB">
        <authorList>
            <consortium name="Ensembl"/>
        </authorList>
    </citation>
    <scope>IDENTIFICATION</scope>
</reference>
<dbReference type="SMART" id="SM00397">
    <property type="entry name" value="t_SNARE"/>
    <property type="match status" value="1"/>
</dbReference>
<dbReference type="Pfam" id="PF14523">
    <property type="entry name" value="Syntaxin_2"/>
    <property type="match status" value="1"/>
</dbReference>
<feature type="transmembrane region" description="Helical" evidence="4">
    <location>
        <begin position="321"/>
        <end position="342"/>
    </location>
</feature>
<dbReference type="GO" id="GO:0005484">
    <property type="term" value="F:SNAP receptor activity"/>
    <property type="evidence" value="ECO:0007669"/>
    <property type="project" value="TreeGrafter"/>
</dbReference>
<dbReference type="PROSITE" id="PS50192">
    <property type="entry name" value="T_SNARE"/>
    <property type="match status" value="1"/>
</dbReference>
<proteinExistence type="inferred from homology"/>
<dbReference type="Gene3D" id="1.20.58.70">
    <property type="match status" value="1"/>
</dbReference>
<gene>
    <name evidence="6" type="primary">LOC108931837</name>
</gene>
<evidence type="ECO:0000259" key="5">
    <source>
        <dbReference type="PROSITE" id="PS50192"/>
    </source>
</evidence>
<dbReference type="GeneTree" id="ENSGT01000000214440"/>
<reference evidence="6 7" key="1">
    <citation type="submission" date="2019-04" db="EMBL/GenBank/DDBJ databases">
        <authorList>
            <consortium name="Wellcome Sanger Institute Data Sharing"/>
        </authorList>
    </citation>
    <scope>NUCLEOTIDE SEQUENCE [LARGE SCALE GENOMIC DNA]</scope>
</reference>
<comment type="similarity">
    <text evidence="1">Belongs to the syntaxin family.</text>
</comment>
<evidence type="ECO:0000256" key="3">
    <source>
        <dbReference type="SAM" id="MobiDB-lite"/>
    </source>
</evidence>
<keyword evidence="4" id="KW-0472">Membrane</keyword>
<evidence type="ECO:0000256" key="2">
    <source>
        <dbReference type="ARBA" id="ARBA00023054"/>
    </source>
</evidence>
<dbReference type="GO" id="GO:0048278">
    <property type="term" value="P:vesicle docking"/>
    <property type="evidence" value="ECO:0007669"/>
    <property type="project" value="TreeGrafter"/>
</dbReference>
<dbReference type="RefSeq" id="XP_018603383.1">
    <property type="nucleotide sequence ID" value="XM_018747867.2"/>
</dbReference>
<evidence type="ECO:0000313" key="7">
    <source>
        <dbReference type="Proteomes" id="UP000694397"/>
    </source>
</evidence>
<dbReference type="Gene3D" id="1.20.5.110">
    <property type="match status" value="1"/>
</dbReference>
<dbReference type="InterPro" id="IPR045242">
    <property type="entry name" value="Syntaxin"/>
</dbReference>